<comment type="caution">
    <text evidence="9">The sequence shown here is derived from an EMBL/GenBank/DDBJ whole genome shotgun (WGS) entry which is preliminary data.</text>
</comment>
<feature type="signal peptide" evidence="6">
    <location>
        <begin position="1"/>
        <end position="24"/>
    </location>
</feature>
<reference evidence="10" key="1">
    <citation type="journal article" date="2018" name="J. Anim. Genet.">
        <title>Acquired interbacterial defense systems protect against interspecies antagonism in the human gut microbiome.</title>
        <authorList>
            <person name="Ross B.D."/>
            <person name="Verster A.J."/>
            <person name="Radey M.C."/>
            <person name="Schmidtke D.T."/>
            <person name="Pope C.E."/>
            <person name="Hoffman L.R."/>
            <person name="Hajjar A."/>
            <person name="Peterson S.B."/>
            <person name="Borenstein E."/>
            <person name="Mougous J."/>
        </authorList>
    </citation>
    <scope>NUCLEOTIDE SEQUENCE [LARGE SCALE GENOMIC DNA]</scope>
    <source>
        <strain evidence="10">H204</strain>
    </source>
</reference>
<protein>
    <submittedName>
        <fullName evidence="9">RagB/SusD family nutrient uptake outer membrane protein</fullName>
    </submittedName>
</protein>
<evidence type="ECO:0000256" key="3">
    <source>
        <dbReference type="ARBA" id="ARBA00022729"/>
    </source>
</evidence>
<evidence type="ECO:0000256" key="2">
    <source>
        <dbReference type="ARBA" id="ARBA00006275"/>
    </source>
</evidence>
<feature type="chain" id="PRO_5042555456" evidence="6">
    <location>
        <begin position="25"/>
        <end position="523"/>
    </location>
</feature>
<dbReference type="RefSeq" id="WP_141408740.1">
    <property type="nucleotide sequence ID" value="NZ_CP041230.1"/>
</dbReference>
<accession>A0AAI9S6J1</accession>
<sequence>MKKHILIFYLIVSALGISSCSDFLDVPLKSSIATSNFFKTQQDFDMALNGAYHMMTSAEWDSGHRWGNYFEGFLFLGRVGTDECFTSYGDNEAQISNYTFTPSNYIVSRTWYDQYVGISRANMVIDRMASTKVEMTQNERDRILGEAYFLRGFYYFILARYYGEVPLVLQEVVDVAAMNTDKAPLAKVYEQIVSDFKQAESLLPLKNVNGRAHRYAATAFLAKVYLQMSGEPLKDGAAAELAAQSAYAVIKSGQFELVKNYFSLFDGTNEYSSEYIFDADFSNKEDATHYGGQVGTTDGVPNPYDLYWVQIVSCKEFYEKFNEKDQRREAIADYRYVDVDGEPVIDRNPEAIGDNYYVYKFRHPLKKADRGDTWVNWSNPLNFPILRYADILLTYAEAVNRSKNGLTTEALEYVNQVRRRGFGVDINTANAGIDLPMMGVEEFNKAILQERSFELSFEGHRWFDLVRFGKLEEAVKSLNKYDKTKELTQQAKNVKPRHVILPIPQDVIDASNGKITQNPLWAN</sequence>
<feature type="domain" description="SusD-like N-terminal" evidence="8">
    <location>
        <begin position="22"/>
        <end position="226"/>
    </location>
</feature>
<evidence type="ECO:0000256" key="4">
    <source>
        <dbReference type="ARBA" id="ARBA00023136"/>
    </source>
</evidence>
<organism evidence="9 10">
    <name type="scientific">Bacteroides xylanisolvens</name>
    <dbReference type="NCBI Taxonomy" id="371601"/>
    <lineage>
        <taxon>Bacteria</taxon>
        <taxon>Pseudomonadati</taxon>
        <taxon>Bacteroidota</taxon>
        <taxon>Bacteroidia</taxon>
        <taxon>Bacteroidales</taxon>
        <taxon>Bacteroidaceae</taxon>
        <taxon>Bacteroides</taxon>
    </lineage>
</organism>
<dbReference type="InterPro" id="IPR033985">
    <property type="entry name" value="SusD-like_N"/>
</dbReference>
<evidence type="ECO:0000313" key="9">
    <source>
        <dbReference type="EMBL" id="KAA9049466.1"/>
    </source>
</evidence>
<dbReference type="SUPFAM" id="SSF48452">
    <property type="entry name" value="TPR-like"/>
    <property type="match status" value="1"/>
</dbReference>
<evidence type="ECO:0000256" key="6">
    <source>
        <dbReference type="SAM" id="SignalP"/>
    </source>
</evidence>
<feature type="domain" description="RagB/SusD" evidence="7">
    <location>
        <begin position="351"/>
        <end position="521"/>
    </location>
</feature>
<dbReference type="AlphaFoldDB" id="A0AAI9S6J1"/>
<evidence type="ECO:0000313" key="10">
    <source>
        <dbReference type="Proteomes" id="UP000327007"/>
    </source>
</evidence>
<keyword evidence="5" id="KW-0998">Cell outer membrane</keyword>
<name>A0AAI9S6J1_9BACE</name>
<dbReference type="PROSITE" id="PS51257">
    <property type="entry name" value="PROKAR_LIPOPROTEIN"/>
    <property type="match status" value="1"/>
</dbReference>
<dbReference type="Gene3D" id="1.25.40.390">
    <property type="match status" value="1"/>
</dbReference>
<evidence type="ECO:0000256" key="5">
    <source>
        <dbReference type="ARBA" id="ARBA00023237"/>
    </source>
</evidence>
<keyword evidence="4" id="KW-0472">Membrane</keyword>
<keyword evidence="3 6" id="KW-0732">Signal</keyword>
<comment type="subcellular location">
    <subcellularLocation>
        <location evidence="1">Cell outer membrane</location>
    </subcellularLocation>
</comment>
<proteinExistence type="inferred from homology"/>
<evidence type="ECO:0000259" key="8">
    <source>
        <dbReference type="Pfam" id="PF14322"/>
    </source>
</evidence>
<dbReference type="EMBL" id="VYQC01000002">
    <property type="protein sequence ID" value="KAA9049466.1"/>
    <property type="molecule type" value="Genomic_DNA"/>
</dbReference>
<dbReference type="CDD" id="cd08977">
    <property type="entry name" value="SusD"/>
    <property type="match status" value="1"/>
</dbReference>
<dbReference type="Proteomes" id="UP000327007">
    <property type="component" value="Unassembled WGS sequence"/>
</dbReference>
<evidence type="ECO:0000256" key="1">
    <source>
        <dbReference type="ARBA" id="ARBA00004442"/>
    </source>
</evidence>
<dbReference type="Pfam" id="PF14322">
    <property type="entry name" value="SusD-like_3"/>
    <property type="match status" value="1"/>
</dbReference>
<dbReference type="InterPro" id="IPR012944">
    <property type="entry name" value="SusD_RagB_dom"/>
</dbReference>
<evidence type="ECO:0000259" key="7">
    <source>
        <dbReference type="Pfam" id="PF07980"/>
    </source>
</evidence>
<gene>
    <name evidence="9" type="ORF">F6S82_03045</name>
</gene>
<comment type="similarity">
    <text evidence="2">Belongs to the SusD family.</text>
</comment>
<dbReference type="Pfam" id="PF07980">
    <property type="entry name" value="SusD_RagB"/>
    <property type="match status" value="1"/>
</dbReference>
<dbReference type="GO" id="GO:0009279">
    <property type="term" value="C:cell outer membrane"/>
    <property type="evidence" value="ECO:0007669"/>
    <property type="project" value="UniProtKB-SubCell"/>
</dbReference>
<dbReference type="InterPro" id="IPR011990">
    <property type="entry name" value="TPR-like_helical_dom_sf"/>
</dbReference>